<name>A0A8J3FA50_9BACI</name>
<dbReference type="Proteomes" id="UP000637720">
    <property type="component" value="Unassembled WGS sequence"/>
</dbReference>
<gene>
    <name evidence="1" type="primary">yugN</name>
    <name evidence="1" type="ORF">GCM10007043_00750</name>
</gene>
<dbReference type="SUPFAM" id="SSF160755">
    <property type="entry name" value="YugN-like"/>
    <property type="match status" value="1"/>
</dbReference>
<dbReference type="EMBL" id="BMOF01000001">
    <property type="protein sequence ID" value="GGJ90951.1"/>
    <property type="molecule type" value="Genomic_DNA"/>
</dbReference>
<dbReference type="Gene3D" id="3.30.310.100">
    <property type="entry name" value="YugN-like"/>
    <property type="match status" value="1"/>
</dbReference>
<dbReference type="InterPro" id="IPR036491">
    <property type="entry name" value="YugN-like_sf"/>
</dbReference>
<accession>A0A8J3FA50</accession>
<comment type="caution">
    <text evidence="1">The sequence shown here is derived from an EMBL/GenBank/DDBJ whole genome shotgun (WGS) entry which is preliminary data.</text>
</comment>
<dbReference type="RefSeq" id="WP_054672292.1">
    <property type="nucleotide sequence ID" value="NZ_BMOF01000001.1"/>
</dbReference>
<keyword evidence="2" id="KW-1185">Reference proteome</keyword>
<dbReference type="InterPro" id="IPR014967">
    <property type="entry name" value="Uncharacterised_YugN-like"/>
</dbReference>
<dbReference type="AlphaFoldDB" id="A0A8J3FA50"/>
<evidence type="ECO:0008006" key="3">
    <source>
        <dbReference type="Google" id="ProtNLM"/>
    </source>
</evidence>
<dbReference type="Pfam" id="PF08868">
    <property type="entry name" value="YugN"/>
    <property type="match status" value="1"/>
</dbReference>
<reference evidence="1" key="1">
    <citation type="journal article" date="2014" name="Int. J. Syst. Evol. Microbiol.">
        <title>Complete genome sequence of Corynebacterium casei LMG S-19264T (=DSM 44701T), isolated from a smear-ripened cheese.</title>
        <authorList>
            <consortium name="US DOE Joint Genome Institute (JGI-PGF)"/>
            <person name="Walter F."/>
            <person name="Albersmeier A."/>
            <person name="Kalinowski J."/>
            <person name="Ruckert C."/>
        </authorList>
    </citation>
    <scope>NUCLEOTIDE SEQUENCE</scope>
    <source>
        <strain evidence="1">JCM 14719</strain>
    </source>
</reference>
<protein>
    <recommendedName>
        <fullName evidence="3">YugN-like family protein</fullName>
    </recommendedName>
</protein>
<sequence length="144" mass="15789">MVELEWALAGCSGEYGKIRAVLESEGFVLGGGWEYDHAYFDRELARTEGETVYLRVPVTAEQGTIGQDDARVRLGTPFVLNHVVHLGSHIDRAEAIPNPFLNQFSPPRERDGSVTPEWVEAGRTVLARVSPALDAALAERGAEK</sequence>
<organism evidence="1 2">
    <name type="scientific">Calditerricola satsumensis</name>
    <dbReference type="NCBI Taxonomy" id="373054"/>
    <lineage>
        <taxon>Bacteria</taxon>
        <taxon>Bacillati</taxon>
        <taxon>Bacillota</taxon>
        <taxon>Bacilli</taxon>
        <taxon>Bacillales</taxon>
        <taxon>Bacillaceae</taxon>
        <taxon>Calditerricola</taxon>
    </lineage>
</organism>
<reference evidence="1" key="2">
    <citation type="submission" date="2020-09" db="EMBL/GenBank/DDBJ databases">
        <authorList>
            <person name="Sun Q."/>
            <person name="Ohkuma M."/>
        </authorList>
    </citation>
    <scope>NUCLEOTIDE SEQUENCE</scope>
    <source>
        <strain evidence="1">JCM 14719</strain>
    </source>
</reference>
<evidence type="ECO:0000313" key="1">
    <source>
        <dbReference type="EMBL" id="GGJ90951.1"/>
    </source>
</evidence>
<proteinExistence type="predicted"/>
<evidence type="ECO:0000313" key="2">
    <source>
        <dbReference type="Proteomes" id="UP000637720"/>
    </source>
</evidence>